<sequence>MAGFTPNYLNGHNPTQAHAYGREVIREAFLRRRVPPAALDIICASLADNSIKQYEVAFKRWSKFCNDNQIDFYEASIPNVIYFLTKVFNEGTQYGTVNCIRSALSLILGSKISSDDRVQRLFKGFYRLRPPMPKYDSTWDPSIVLDYLSINYPNDLTSLASVTKKTVTLLALVTAHRMQTISKIKILNIDFNNPDHISIKIPDLIKSSRLGASQPNLILPFFVDRPTICPALALKRYLDMTQALRGDIDTLFISIKKPYRPVTAQTLGRWVKDILGESGIDTSMFTAHSARHAATSSAHRHGVNINTIRSTAGWSGSSLSSVPGTVTRVAAVVGGDAQLPCDARPPQRNDSLLLVVWYRDDNPVYSRSPCDARPPQRNDSLLLVVWYRDDNPVYSYDTRVPGPTAHWSEEAMSERARWLGSPTSALLVRSVEARDRAIYRCRVDFQVSPTRNYRIALDVIGNLANAFEGATFAAHKFCMDIPSRLEDLRRSSAAEEMLSMFNVISIRRASARKLDPPYPVGINTKVRSRAAARA</sequence>
<feature type="domain" description="Ig-like" evidence="3">
    <location>
        <begin position="323"/>
        <end position="456"/>
    </location>
</feature>
<dbReference type="InterPro" id="IPR007110">
    <property type="entry name" value="Ig-like_dom"/>
</dbReference>
<dbReference type="SUPFAM" id="SSF48726">
    <property type="entry name" value="Immunoglobulin"/>
    <property type="match status" value="1"/>
</dbReference>
<evidence type="ECO:0000313" key="6">
    <source>
        <dbReference type="Proteomes" id="UP000653454"/>
    </source>
</evidence>
<dbReference type="InterPro" id="IPR013762">
    <property type="entry name" value="Integrase-like_cat_sf"/>
</dbReference>
<dbReference type="InterPro" id="IPR002104">
    <property type="entry name" value="Integrase_catalytic"/>
</dbReference>
<dbReference type="SUPFAM" id="SSF56349">
    <property type="entry name" value="DNA breaking-rejoining enzymes"/>
    <property type="match status" value="1"/>
</dbReference>
<feature type="domain" description="Tyr recombinase" evidence="4">
    <location>
        <begin position="131"/>
        <end position="340"/>
    </location>
</feature>
<dbReference type="Proteomes" id="UP000653454">
    <property type="component" value="Unassembled WGS sequence"/>
</dbReference>
<dbReference type="InterPro" id="IPR010998">
    <property type="entry name" value="Integrase_recombinase_N"/>
</dbReference>
<evidence type="ECO:0000256" key="1">
    <source>
        <dbReference type="ARBA" id="ARBA00023125"/>
    </source>
</evidence>
<dbReference type="PANTHER" id="PTHR35617">
    <property type="entry name" value="PHAGE_INTEGRASE DOMAIN-CONTAINING PROTEIN"/>
    <property type="match status" value="1"/>
</dbReference>
<keyword evidence="6" id="KW-1185">Reference proteome</keyword>
<evidence type="ECO:0000259" key="4">
    <source>
        <dbReference type="PROSITE" id="PS51898"/>
    </source>
</evidence>
<dbReference type="Pfam" id="PF00589">
    <property type="entry name" value="Phage_integrase"/>
    <property type="match status" value="1"/>
</dbReference>
<dbReference type="GO" id="GO:0015074">
    <property type="term" value="P:DNA integration"/>
    <property type="evidence" value="ECO:0007669"/>
    <property type="project" value="InterPro"/>
</dbReference>
<comment type="caution">
    <text evidence="5">The sequence shown here is derived from an EMBL/GenBank/DDBJ whole genome shotgun (WGS) entry which is preliminary data.</text>
</comment>
<dbReference type="Gene3D" id="2.60.40.10">
    <property type="entry name" value="Immunoglobulins"/>
    <property type="match status" value="2"/>
</dbReference>
<dbReference type="InterPro" id="IPR011010">
    <property type="entry name" value="DNA_brk_join_enz"/>
</dbReference>
<dbReference type="AlphaFoldDB" id="A0A8S4D657"/>
<dbReference type="SMART" id="SM00409">
    <property type="entry name" value="IG"/>
    <property type="match status" value="1"/>
</dbReference>
<organism evidence="5 6">
    <name type="scientific">Plutella xylostella</name>
    <name type="common">Diamondback moth</name>
    <name type="synonym">Plutella maculipennis</name>
    <dbReference type="NCBI Taxonomy" id="51655"/>
    <lineage>
        <taxon>Eukaryota</taxon>
        <taxon>Metazoa</taxon>
        <taxon>Ecdysozoa</taxon>
        <taxon>Arthropoda</taxon>
        <taxon>Hexapoda</taxon>
        <taxon>Insecta</taxon>
        <taxon>Pterygota</taxon>
        <taxon>Neoptera</taxon>
        <taxon>Endopterygota</taxon>
        <taxon>Lepidoptera</taxon>
        <taxon>Glossata</taxon>
        <taxon>Ditrysia</taxon>
        <taxon>Yponomeutoidea</taxon>
        <taxon>Plutellidae</taxon>
        <taxon>Plutella</taxon>
    </lineage>
</organism>
<keyword evidence="2" id="KW-0233">DNA recombination</keyword>
<evidence type="ECO:0000259" key="3">
    <source>
        <dbReference type="PROSITE" id="PS50835"/>
    </source>
</evidence>
<evidence type="ECO:0000256" key="2">
    <source>
        <dbReference type="ARBA" id="ARBA00023172"/>
    </source>
</evidence>
<accession>A0A8S4D657</accession>
<dbReference type="GO" id="GO:0003677">
    <property type="term" value="F:DNA binding"/>
    <property type="evidence" value="ECO:0007669"/>
    <property type="project" value="UniProtKB-KW"/>
</dbReference>
<dbReference type="PANTHER" id="PTHR35617:SF3">
    <property type="entry name" value="CORE-BINDING (CB) DOMAIN-CONTAINING PROTEIN"/>
    <property type="match status" value="1"/>
</dbReference>
<dbReference type="InterPro" id="IPR013783">
    <property type="entry name" value="Ig-like_fold"/>
</dbReference>
<dbReference type="PROSITE" id="PS51898">
    <property type="entry name" value="TYR_RECOMBINASE"/>
    <property type="match status" value="1"/>
</dbReference>
<dbReference type="Gene3D" id="1.10.443.10">
    <property type="entry name" value="Intergrase catalytic core"/>
    <property type="match status" value="1"/>
</dbReference>
<keyword evidence="1" id="KW-0238">DNA-binding</keyword>
<dbReference type="SUPFAM" id="SSF47823">
    <property type="entry name" value="lambda integrase-like, N-terminal domain"/>
    <property type="match status" value="1"/>
</dbReference>
<dbReference type="PROSITE" id="PS50835">
    <property type="entry name" value="IG_LIKE"/>
    <property type="match status" value="1"/>
</dbReference>
<reference evidence="5" key="1">
    <citation type="submission" date="2020-11" db="EMBL/GenBank/DDBJ databases">
        <authorList>
            <person name="Whiteford S."/>
        </authorList>
    </citation>
    <scope>NUCLEOTIDE SEQUENCE</scope>
</reference>
<dbReference type="InterPro" id="IPR003599">
    <property type="entry name" value="Ig_sub"/>
</dbReference>
<gene>
    <name evidence="5" type="ORF">PLXY2_LOCUS598</name>
</gene>
<evidence type="ECO:0000313" key="5">
    <source>
        <dbReference type="EMBL" id="CAG9091683.1"/>
    </source>
</evidence>
<dbReference type="Gene3D" id="1.10.150.130">
    <property type="match status" value="1"/>
</dbReference>
<dbReference type="InterPro" id="IPR036179">
    <property type="entry name" value="Ig-like_dom_sf"/>
</dbReference>
<dbReference type="GO" id="GO:0006310">
    <property type="term" value="P:DNA recombination"/>
    <property type="evidence" value="ECO:0007669"/>
    <property type="project" value="UniProtKB-KW"/>
</dbReference>
<name>A0A8S4D657_PLUXY</name>
<protein>
    <submittedName>
        <fullName evidence="5">(diamondback moth) hypothetical protein</fullName>
    </submittedName>
</protein>
<proteinExistence type="predicted"/>
<dbReference type="EMBL" id="CAJHNJ030000002">
    <property type="protein sequence ID" value="CAG9091683.1"/>
    <property type="molecule type" value="Genomic_DNA"/>
</dbReference>